<evidence type="ECO:0000256" key="5">
    <source>
        <dbReference type="ARBA" id="ARBA00022989"/>
    </source>
</evidence>
<keyword evidence="11" id="KW-1185">Reference proteome</keyword>
<comment type="subcellular location">
    <subcellularLocation>
        <location evidence="1">Membrane</location>
        <topology evidence="1">Multi-pass membrane protein</topology>
    </subcellularLocation>
</comment>
<dbReference type="GO" id="GO:0005351">
    <property type="term" value="F:carbohydrate:proton symporter activity"/>
    <property type="evidence" value="ECO:0007669"/>
    <property type="project" value="TreeGrafter"/>
</dbReference>
<evidence type="ECO:0000256" key="2">
    <source>
        <dbReference type="ARBA" id="ARBA00010992"/>
    </source>
</evidence>
<organism evidence="10 11">
    <name type="scientific">Talaromyces pinophilus</name>
    <name type="common">Penicillium pinophilum</name>
    <dbReference type="NCBI Taxonomy" id="128442"/>
    <lineage>
        <taxon>Eukaryota</taxon>
        <taxon>Fungi</taxon>
        <taxon>Dikarya</taxon>
        <taxon>Ascomycota</taxon>
        <taxon>Pezizomycotina</taxon>
        <taxon>Eurotiomycetes</taxon>
        <taxon>Eurotiomycetidae</taxon>
        <taxon>Eurotiales</taxon>
        <taxon>Trichocomaceae</taxon>
        <taxon>Talaromyces</taxon>
        <taxon>Talaromyces sect. Talaromyces</taxon>
    </lineage>
</organism>
<keyword evidence="3 7" id="KW-0813">Transport</keyword>
<dbReference type="PRINTS" id="PR00171">
    <property type="entry name" value="SUGRTRNSPORT"/>
</dbReference>
<evidence type="ECO:0000259" key="9">
    <source>
        <dbReference type="PROSITE" id="PS50850"/>
    </source>
</evidence>
<evidence type="ECO:0000313" key="11">
    <source>
        <dbReference type="Proteomes" id="UP000053095"/>
    </source>
</evidence>
<dbReference type="NCBIfam" id="TIGR00879">
    <property type="entry name" value="SP"/>
    <property type="match status" value="1"/>
</dbReference>
<dbReference type="GO" id="GO:0016020">
    <property type="term" value="C:membrane"/>
    <property type="evidence" value="ECO:0007669"/>
    <property type="project" value="UniProtKB-SubCell"/>
</dbReference>
<feature type="transmembrane region" description="Helical" evidence="8">
    <location>
        <begin position="123"/>
        <end position="141"/>
    </location>
</feature>
<comment type="similarity">
    <text evidence="2 7">Belongs to the major facilitator superfamily. Sugar transporter (TC 2.A.1.1) family.</text>
</comment>
<protein>
    <submittedName>
        <fullName evidence="10">Sugar transporter</fullName>
    </submittedName>
</protein>
<feature type="transmembrane region" description="Helical" evidence="8">
    <location>
        <begin position="156"/>
        <end position="179"/>
    </location>
</feature>
<name>A0A6V8HDH2_TALPI</name>
<dbReference type="InterPro" id="IPR003663">
    <property type="entry name" value="Sugar/inositol_transpt"/>
</dbReference>
<dbReference type="PANTHER" id="PTHR48022:SF28">
    <property type="entry name" value="MAJOR FACILITATOR SUPERFAMILY (MFS) PROFILE DOMAIN-CONTAINING PROTEIN-RELATED"/>
    <property type="match status" value="1"/>
</dbReference>
<proteinExistence type="inferred from homology"/>
<feature type="transmembrane region" description="Helical" evidence="8">
    <location>
        <begin position="37"/>
        <end position="57"/>
    </location>
</feature>
<comment type="caution">
    <text evidence="10">The sequence shown here is derived from an EMBL/GenBank/DDBJ whole genome shotgun (WGS) entry which is preliminary data.</text>
</comment>
<reference evidence="11" key="1">
    <citation type="journal article" date="2015" name="Genome Announc.">
        <title>Draft genome sequence of Talaromyces cellulolyticus strain Y-94, a source of lignocellulosic biomass-degrading enzymes.</title>
        <authorList>
            <person name="Fujii T."/>
            <person name="Koike H."/>
            <person name="Sawayama S."/>
            <person name="Yano S."/>
            <person name="Inoue H."/>
        </authorList>
    </citation>
    <scope>NUCLEOTIDE SEQUENCE [LARGE SCALE GENOMIC DNA]</scope>
    <source>
        <strain evidence="11">Y-94</strain>
    </source>
</reference>
<evidence type="ECO:0000256" key="8">
    <source>
        <dbReference type="SAM" id="Phobius"/>
    </source>
</evidence>
<dbReference type="SUPFAM" id="SSF103473">
    <property type="entry name" value="MFS general substrate transporter"/>
    <property type="match status" value="1"/>
</dbReference>
<feature type="transmembrane region" description="Helical" evidence="8">
    <location>
        <begin position="251"/>
        <end position="275"/>
    </location>
</feature>
<feature type="transmembrane region" description="Helical" evidence="8">
    <location>
        <begin position="346"/>
        <end position="373"/>
    </location>
</feature>
<dbReference type="InterPro" id="IPR050360">
    <property type="entry name" value="MFS_Sugar_Transporters"/>
</dbReference>
<sequence>MLFGYDQGVMGSLLTGPSFEATFPSISNGNNTTLQGFTVAVYELGCAAGALTVIISGDRFGRRVTVMLGESIIIVGATLQASSFGLTQMIVGRVVAGFGNGMAAAVLPTWNGECSRPKNRGRAVMWQLNINLFGIALAYWVDYGLAASSATSNNGWAWRLPLALQPTFSFLTIFLALFLPESPRVLIRSGKMAEASDVVDMLSLKEDPDARAMETRIIVSMIEKNLQEDMQSDSRWQAIFTQGKPRYFQRLTLAAFIMCMYQLTGVNLITYYVPIIFQNTLKLSRNLSLLISGFVGLEFWLASFIPIPLIDRLGRRPLLLFGAVMECFSMIVVAATVAYPDNKICGYVAIVFIFIFNTACAVGTNGLAFLMPVEMTPLQTRGKSVAISTGLFWLCNFFVVMISPVLISRIGYGTYVLWASTNLCFIPMIYFLVPETCKATLEDIDVLFETNPTWLIGPISKKKLADITKNTYLLNDADEDGWKEKKSSINMVENTSSE</sequence>
<feature type="transmembrane region" description="Helical" evidence="8">
    <location>
        <begin position="90"/>
        <end position="111"/>
    </location>
</feature>
<evidence type="ECO:0000256" key="3">
    <source>
        <dbReference type="ARBA" id="ARBA00022448"/>
    </source>
</evidence>
<dbReference type="Pfam" id="PF00083">
    <property type="entry name" value="Sugar_tr"/>
    <property type="match status" value="1"/>
</dbReference>
<evidence type="ECO:0000256" key="4">
    <source>
        <dbReference type="ARBA" id="ARBA00022692"/>
    </source>
</evidence>
<keyword evidence="10" id="KW-0762">Sugar transport</keyword>
<feature type="transmembrane region" description="Helical" evidence="8">
    <location>
        <begin position="412"/>
        <end position="433"/>
    </location>
</feature>
<feature type="transmembrane region" description="Helical" evidence="8">
    <location>
        <begin position="385"/>
        <end position="406"/>
    </location>
</feature>
<feature type="transmembrane region" description="Helical" evidence="8">
    <location>
        <begin position="64"/>
        <end position="84"/>
    </location>
</feature>
<dbReference type="PANTHER" id="PTHR48022">
    <property type="entry name" value="PLASTIDIC GLUCOSE TRANSPORTER 4"/>
    <property type="match status" value="1"/>
</dbReference>
<dbReference type="InterPro" id="IPR005828">
    <property type="entry name" value="MFS_sugar_transport-like"/>
</dbReference>
<feature type="transmembrane region" description="Helical" evidence="8">
    <location>
        <begin position="287"/>
        <end position="307"/>
    </location>
</feature>
<accession>A0A6V8HDH2</accession>
<evidence type="ECO:0000256" key="1">
    <source>
        <dbReference type="ARBA" id="ARBA00004141"/>
    </source>
</evidence>
<keyword evidence="5 8" id="KW-1133">Transmembrane helix</keyword>
<keyword evidence="6 8" id="KW-0472">Membrane</keyword>
<keyword evidence="4 8" id="KW-0812">Transmembrane</keyword>
<evidence type="ECO:0000313" key="10">
    <source>
        <dbReference type="EMBL" id="GAM39528.1"/>
    </source>
</evidence>
<dbReference type="EMBL" id="DF933830">
    <property type="protein sequence ID" value="GAM39528.1"/>
    <property type="molecule type" value="Genomic_DNA"/>
</dbReference>
<dbReference type="AlphaFoldDB" id="A0A6V8HDH2"/>
<dbReference type="PROSITE" id="PS50850">
    <property type="entry name" value="MFS"/>
    <property type="match status" value="1"/>
</dbReference>
<evidence type="ECO:0000256" key="6">
    <source>
        <dbReference type="ARBA" id="ARBA00023136"/>
    </source>
</evidence>
<dbReference type="Gene3D" id="1.20.1250.20">
    <property type="entry name" value="MFS general substrate transporter like domains"/>
    <property type="match status" value="1"/>
</dbReference>
<evidence type="ECO:0000256" key="7">
    <source>
        <dbReference type="RuleBase" id="RU003346"/>
    </source>
</evidence>
<feature type="domain" description="Major facilitator superfamily (MFS) profile" evidence="9">
    <location>
        <begin position="1"/>
        <end position="437"/>
    </location>
</feature>
<dbReference type="InterPro" id="IPR036259">
    <property type="entry name" value="MFS_trans_sf"/>
</dbReference>
<dbReference type="InterPro" id="IPR020846">
    <property type="entry name" value="MFS_dom"/>
</dbReference>
<feature type="transmembrane region" description="Helical" evidence="8">
    <location>
        <begin position="319"/>
        <end position="340"/>
    </location>
</feature>
<gene>
    <name evidence="10" type="ORF">TCE0_034f11157</name>
</gene>
<dbReference type="Proteomes" id="UP000053095">
    <property type="component" value="Unassembled WGS sequence"/>
</dbReference>